<dbReference type="OrthoDB" id="7789829at2759"/>
<dbReference type="GO" id="GO:0031012">
    <property type="term" value="C:extracellular matrix"/>
    <property type="evidence" value="ECO:0007669"/>
    <property type="project" value="TreeGrafter"/>
</dbReference>
<sequence>MYTSGLILISFASIASAVVIDQTPFYKEAFQTGDGASWSTVKTYHPPRTQRVYNNYDTYAYPKYEFEYAVSDEKTGDHKRHHEERDGHRVRGEYSLVEADGSLREVRYDADDFNGFNAVVSNSVLNHGDNAYSTHGHTRQFLPIGKDIKINYFFPNKDQKQNNIDIASEIIESNPVTEAAQSSEEPEKVEKAEEVNNPLPQTESVKSIEFPIVKMEAIESPIKLVKTNTDVVMPDIVQIPDLEKPLNAEHNLKTESKEPESHDSDAASSYYHSRIYYVGF</sequence>
<evidence type="ECO:0000256" key="4">
    <source>
        <dbReference type="SAM" id="MobiDB-lite"/>
    </source>
</evidence>
<accession>A0A821V0B4</accession>
<dbReference type="InterPro" id="IPR031311">
    <property type="entry name" value="CHIT_BIND_RR_consensus"/>
</dbReference>
<dbReference type="EMBL" id="CAJOBZ010000035">
    <property type="protein sequence ID" value="CAF4898734.1"/>
    <property type="molecule type" value="Genomic_DNA"/>
</dbReference>
<feature type="compositionally biased region" description="Basic and acidic residues" evidence="4">
    <location>
        <begin position="185"/>
        <end position="194"/>
    </location>
</feature>
<evidence type="ECO:0000256" key="2">
    <source>
        <dbReference type="ARBA" id="ARBA00022729"/>
    </source>
</evidence>
<keyword evidence="7" id="KW-1185">Reference proteome</keyword>
<evidence type="ECO:0000313" key="6">
    <source>
        <dbReference type="EMBL" id="CAF4898734.1"/>
    </source>
</evidence>
<evidence type="ECO:0000256" key="1">
    <source>
        <dbReference type="ARBA" id="ARBA00022460"/>
    </source>
</evidence>
<evidence type="ECO:0000313" key="7">
    <source>
        <dbReference type="Proteomes" id="UP000663880"/>
    </source>
</evidence>
<reference evidence="6" key="1">
    <citation type="submission" date="2021-02" db="EMBL/GenBank/DDBJ databases">
        <authorList>
            <person name="Steward A R."/>
        </authorList>
    </citation>
    <scope>NUCLEOTIDE SEQUENCE</scope>
</reference>
<feature type="region of interest" description="Disordered" evidence="4">
    <location>
        <begin position="175"/>
        <end position="200"/>
    </location>
</feature>
<organism evidence="6 7">
    <name type="scientific">Pieris macdunnoughi</name>
    <dbReference type="NCBI Taxonomy" id="345717"/>
    <lineage>
        <taxon>Eukaryota</taxon>
        <taxon>Metazoa</taxon>
        <taxon>Ecdysozoa</taxon>
        <taxon>Arthropoda</taxon>
        <taxon>Hexapoda</taxon>
        <taxon>Insecta</taxon>
        <taxon>Pterygota</taxon>
        <taxon>Neoptera</taxon>
        <taxon>Endopterygota</taxon>
        <taxon>Lepidoptera</taxon>
        <taxon>Glossata</taxon>
        <taxon>Ditrysia</taxon>
        <taxon>Papilionoidea</taxon>
        <taxon>Pieridae</taxon>
        <taxon>Pierinae</taxon>
        <taxon>Pieris</taxon>
    </lineage>
</organism>
<protein>
    <submittedName>
        <fullName evidence="6">Uncharacterized protein</fullName>
    </submittedName>
</protein>
<proteinExistence type="predicted"/>
<dbReference type="AlphaFoldDB" id="A0A821V0B4"/>
<comment type="caution">
    <text evidence="6">The sequence shown here is derived from an EMBL/GenBank/DDBJ whole genome shotgun (WGS) entry which is preliminary data.</text>
</comment>
<dbReference type="PROSITE" id="PS51155">
    <property type="entry name" value="CHIT_BIND_RR_2"/>
    <property type="match status" value="1"/>
</dbReference>
<name>A0A821V0B4_9NEOP</name>
<evidence type="ECO:0000256" key="5">
    <source>
        <dbReference type="SAM" id="SignalP"/>
    </source>
</evidence>
<feature type="chain" id="PRO_5032928483" evidence="5">
    <location>
        <begin position="18"/>
        <end position="280"/>
    </location>
</feature>
<dbReference type="InterPro" id="IPR051217">
    <property type="entry name" value="Insect_Cuticle_Struc_Prot"/>
</dbReference>
<dbReference type="Pfam" id="PF00379">
    <property type="entry name" value="Chitin_bind_4"/>
    <property type="match status" value="1"/>
</dbReference>
<dbReference type="PROSITE" id="PS00233">
    <property type="entry name" value="CHIT_BIND_RR_1"/>
    <property type="match status" value="1"/>
</dbReference>
<keyword evidence="2 5" id="KW-0732">Signal</keyword>
<keyword evidence="1 3" id="KW-0193">Cuticle</keyword>
<gene>
    <name evidence="6" type="ORF">PMACD_LOCUS11101</name>
</gene>
<dbReference type="PRINTS" id="PR00947">
    <property type="entry name" value="CUTICLE"/>
</dbReference>
<dbReference type="GO" id="GO:0042302">
    <property type="term" value="F:structural constituent of cuticle"/>
    <property type="evidence" value="ECO:0007669"/>
    <property type="project" value="UniProtKB-UniRule"/>
</dbReference>
<dbReference type="Proteomes" id="UP000663880">
    <property type="component" value="Unassembled WGS sequence"/>
</dbReference>
<dbReference type="PANTHER" id="PTHR12236">
    <property type="entry name" value="STRUCTURAL CONTITUENT OF CUTICLE"/>
    <property type="match status" value="1"/>
</dbReference>
<dbReference type="GO" id="GO:0005615">
    <property type="term" value="C:extracellular space"/>
    <property type="evidence" value="ECO:0007669"/>
    <property type="project" value="TreeGrafter"/>
</dbReference>
<feature type="signal peptide" evidence="5">
    <location>
        <begin position="1"/>
        <end position="17"/>
    </location>
</feature>
<dbReference type="InterPro" id="IPR000618">
    <property type="entry name" value="Insect_cuticle"/>
</dbReference>
<evidence type="ECO:0000256" key="3">
    <source>
        <dbReference type="PROSITE-ProRule" id="PRU00497"/>
    </source>
</evidence>
<dbReference type="PANTHER" id="PTHR12236:SF76">
    <property type="entry name" value="ADULT-SPECIFIC CUTICULAR PROTEIN ACP-20-LIKE PROTEIN"/>
    <property type="match status" value="1"/>
</dbReference>